<dbReference type="Pfam" id="PF01553">
    <property type="entry name" value="Acyltransferase"/>
    <property type="match status" value="1"/>
</dbReference>
<keyword evidence="3 6" id="KW-0012">Acyltransferase</keyword>
<accession>A0A6M0K132</accession>
<gene>
    <name evidence="6" type="ORF">G3446_16525</name>
</gene>
<dbReference type="GO" id="GO:0003841">
    <property type="term" value="F:1-acylglycerol-3-phosphate O-acyltransferase activity"/>
    <property type="evidence" value="ECO:0007669"/>
    <property type="project" value="TreeGrafter"/>
</dbReference>
<dbReference type="CDD" id="cd07989">
    <property type="entry name" value="LPLAT_AGPAT-like"/>
    <property type="match status" value="1"/>
</dbReference>
<dbReference type="PANTHER" id="PTHR10434">
    <property type="entry name" value="1-ACYL-SN-GLYCEROL-3-PHOSPHATE ACYLTRANSFERASE"/>
    <property type="match status" value="1"/>
</dbReference>
<evidence type="ECO:0000313" key="6">
    <source>
        <dbReference type="EMBL" id="NEV63472.1"/>
    </source>
</evidence>
<name>A0A6M0K132_9GAMM</name>
<comment type="caution">
    <text evidence="6">The sequence shown here is derived from an EMBL/GenBank/DDBJ whole genome shotgun (WGS) entry which is preliminary data.</text>
</comment>
<sequence length="259" mass="28482">MSNVVERDTGLGRFPKAYAYFCLYFGLFALALICLTWTPFALVLQALLPKQIARPVGRRGITYGFRLYLWILTAVGACRFDLSALDRLRDAGPMILAPNHPSLLDAVMIISRLPNIACIMKAELMGNLLLGAGARLAGYIPNKHPRAMIKAACRDLDQGGQLLLFPEGTRTTRPPINPLVPATGAIARLAEVPVQTILIETSSAFLAKGWPLFRCPEMPLQYRVRLGRRLDPPGKGQDLGPMLEDYFHGVLSTRQAGAR</sequence>
<dbReference type="SMART" id="SM00563">
    <property type="entry name" value="PlsC"/>
    <property type="match status" value="1"/>
</dbReference>
<dbReference type="EMBL" id="JAAIJQ010000052">
    <property type="protein sequence ID" value="NEV63472.1"/>
    <property type="molecule type" value="Genomic_DNA"/>
</dbReference>
<keyword evidence="7" id="KW-1185">Reference proteome</keyword>
<dbReference type="SUPFAM" id="SSF69593">
    <property type="entry name" value="Glycerol-3-phosphate (1)-acyltransferase"/>
    <property type="match status" value="1"/>
</dbReference>
<proteinExistence type="predicted"/>
<reference evidence="6 7" key="1">
    <citation type="submission" date="2020-02" db="EMBL/GenBank/DDBJ databases">
        <title>Genome sequences of Thiorhodococcus mannitoliphagus and Thiorhodococcus minor, purple sulfur photosynthetic bacteria in the gammaproteobacterial family, Chromatiaceae.</title>
        <authorList>
            <person name="Aviles F.A."/>
            <person name="Meyer T.E."/>
            <person name="Kyndt J.A."/>
        </authorList>
    </citation>
    <scope>NUCLEOTIDE SEQUENCE [LARGE SCALE GENOMIC DNA]</scope>
    <source>
        <strain evidence="6 7">DSM 11518</strain>
    </source>
</reference>
<keyword evidence="4" id="KW-0812">Transmembrane</keyword>
<dbReference type="RefSeq" id="WP_164453935.1">
    <property type="nucleotide sequence ID" value="NZ_JAAIJQ010000052.1"/>
</dbReference>
<protein>
    <submittedName>
        <fullName evidence="6">1-acyl-sn-glycerol-3-phosphate acyltransferase</fullName>
    </submittedName>
</protein>
<dbReference type="PANTHER" id="PTHR10434:SF66">
    <property type="entry name" value="PHOSPHOLIPID_GLYCEROL ACYLTRANSFERASE DOMAIN-CONTAINING PROTEIN"/>
    <property type="match status" value="1"/>
</dbReference>
<keyword evidence="4" id="KW-0472">Membrane</keyword>
<evidence type="ECO:0000256" key="1">
    <source>
        <dbReference type="ARBA" id="ARBA00005189"/>
    </source>
</evidence>
<evidence type="ECO:0000256" key="2">
    <source>
        <dbReference type="ARBA" id="ARBA00022679"/>
    </source>
</evidence>
<dbReference type="AlphaFoldDB" id="A0A6M0K132"/>
<evidence type="ECO:0000259" key="5">
    <source>
        <dbReference type="SMART" id="SM00563"/>
    </source>
</evidence>
<dbReference type="GO" id="GO:0006654">
    <property type="term" value="P:phosphatidic acid biosynthetic process"/>
    <property type="evidence" value="ECO:0007669"/>
    <property type="project" value="TreeGrafter"/>
</dbReference>
<keyword evidence="2 6" id="KW-0808">Transferase</keyword>
<keyword evidence="4" id="KW-1133">Transmembrane helix</keyword>
<dbReference type="InterPro" id="IPR002123">
    <property type="entry name" value="Plipid/glycerol_acylTrfase"/>
</dbReference>
<feature type="transmembrane region" description="Helical" evidence="4">
    <location>
        <begin position="21"/>
        <end position="47"/>
    </location>
</feature>
<evidence type="ECO:0000256" key="3">
    <source>
        <dbReference type="ARBA" id="ARBA00023315"/>
    </source>
</evidence>
<dbReference type="Proteomes" id="UP000483379">
    <property type="component" value="Unassembled WGS sequence"/>
</dbReference>
<comment type="pathway">
    <text evidence="1">Lipid metabolism.</text>
</comment>
<evidence type="ECO:0000256" key="4">
    <source>
        <dbReference type="SAM" id="Phobius"/>
    </source>
</evidence>
<feature type="domain" description="Phospholipid/glycerol acyltransferase" evidence="5">
    <location>
        <begin position="94"/>
        <end position="202"/>
    </location>
</feature>
<organism evidence="6 7">
    <name type="scientific">Thiorhodococcus minor</name>
    <dbReference type="NCBI Taxonomy" id="57489"/>
    <lineage>
        <taxon>Bacteria</taxon>
        <taxon>Pseudomonadati</taxon>
        <taxon>Pseudomonadota</taxon>
        <taxon>Gammaproteobacteria</taxon>
        <taxon>Chromatiales</taxon>
        <taxon>Chromatiaceae</taxon>
        <taxon>Thiorhodococcus</taxon>
    </lineage>
</organism>
<evidence type="ECO:0000313" key="7">
    <source>
        <dbReference type="Proteomes" id="UP000483379"/>
    </source>
</evidence>